<organism evidence="1">
    <name type="scientific">Rhizophora mucronata</name>
    <name type="common">Asiatic mangrove</name>
    <dbReference type="NCBI Taxonomy" id="61149"/>
    <lineage>
        <taxon>Eukaryota</taxon>
        <taxon>Viridiplantae</taxon>
        <taxon>Streptophyta</taxon>
        <taxon>Embryophyta</taxon>
        <taxon>Tracheophyta</taxon>
        <taxon>Spermatophyta</taxon>
        <taxon>Magnoliopsida</taxon>
        <taxon>eudicotyledons</taxon>
        <taxon>Gunneridae</taxon>
        <taxon>Pentapetalae</taxon>
        <taxon>rosids</taxon>
        <taxon>fabids</taxon>
        <taxon>Malpighiales</taxon>
        <taxon>Rhizophoraceae</taxon>
        <taxon>Rhizophora</taxon>
    </lineage>
</organism>
<dbReference type="EMBL" id="GGEC01036229">
    <property type="protein sequence ID" value="MBX16713.1"/>
    <property type="molecule type" value="Transcribed_RNA"/>
</dbReference>
<reference evidence="1" key="1">
    <citation type="submission" date="2018-02" db="EMBL/GenBank/DDBJ databases">
        <title>Rhizophora mucronata_Transcriptome.</title>
        <authorList>
            <person name="Meera S.P."/>
            <person name="Sreeshan A."/>
            <person name="Augustine A."/>
        </authorList>
    </citation>
    <scope>NUCLEOTIDE SEQUENCE</scope>
    <source>
        <tissue evidence="1">Leaf</tissue>
    </source>
</reference>
<name>A0A2P2LFF6_RHIMU</name>
<proteinExistence type="predicted"/>
<protein>
    <submittedName>
        <fullName evidence="1">Ubiquitin-conjugating enzyme E2 2-like</fullName>
    </submittedName>
</protein>
<evidence type="ECO:0000313" key="1">
    <source>
        <dbReference type="EMBL" id="MBX16713.1"/>
    </source>
</evidence>
<sequence length="132" mass="15540">MSREEAERVLVIQLTIGVEHARDKPHSWGLIRIIFHKMKSQLERTSIPRGIIRPKYNSIPKHNIIILRSTTNACRGVLLQPLKIPHQSLSCRSRHCHQHCLPVIYTRYKPRQPSLLFNRLSKRLRTDRARAR</sequence>
<dbReference type="AlphaFoldDB" id="A0A2P2LFF6"/>
<accession>A0A2P2LFF6</accession>